<proteinExistence type="predicted"/>
<dbReference type="OrthoDB" id="527209at2759"/>
<name>A0A9B0WKF3_CHRAS</name>
<dbReference type="PANTHER" id="PTHR23093:SF17">
    <property type="entry name" value="GLUTAMATE-RICH PROTEIN 6B"/>
    <property type="match status" value="1"/>
</dbReference>
<dbReference type="RefSeq" id="XP_006837749.1">
    <property type="nucleotide sequence ID" value="XM_006837685.1"/>
</dbReference>
<evidence type="ECO:0000313" key="2">
    <source>
        <dbReference type="Proteomes" id="UP000504623"/>
    </source>
</evidence>
<dbReference type="Proteomes" id="UP000504623">
    <property type="component" value="Unplaced"/>
</dbReference>
<accession>A0A9B0WKF3</accession>
<evidence type="ECO:0000259" key="1">
    <source>
        <dbReference type="Pfam" id="PF14977"/>
    </source>
</evidence>
<reference evidence="3" key="1">
    <citation type="submission" date="2025-08" db="UniProtKB">
        <authorList>
            <consortium name="RefSeq"/>
        </authorList>
    </citation>
    <scope>IDENTIFICATION</scope>
    <source>
        <tissue evidence="3">Spleen</tissue>
    </source>
</reference>
<dbReference type="CTD" id="220081"/>
<sequence>MVTRRAASIKLLRNTSYQTVFRMMLKEMAERSELEEDIEIPMTGHLKSETRRKLGILLKKNFGKYKETILWIMKKREHSKLSEFGTLTFRLMDHKPPKVKKQQVKEIQKVHHVVQQKKKLELDKEWVMTKIKVHQGDGKVILYPNGTVFQVLFPDGTGQIYYPSGNLAMLIFSVQARNFTYVILEDSDKMWIRALINNSGHATIYDENKDIWLCLSYNLGYYFIGNRSQKAWNWWNLNLHTHAPPVRPITLEINQYIKIHIQSQDEISFYFIHQTKQIHLNLGTKYKYITPEALKEMKNKRVQEVEFSATAQKIQILLGKMSKIRNLLTISDLENFVASAKDFLGNTCQKKKSEFQDVVTHLTIPELSQYLQNVSGWENPQEPEENSRPV</sequence>
<dbReference type="GeneID" id="102812982"/>
<dbReference type="InterPro" id="IPR029281">
    <property type="entry name" value="FAM194_C"/>
</dbReference>
<dbReference type="AlphaFoldDB" id="A0A9B0WKF3"/>
<dbReference type="Pfam" id="PF14977">
    <property type="entry name" value="FAM194"/>
    <property type="match status" value="1"/>
</dbReference>
<protein>
    <submittedName>
        <fullName evidence="3">Protein FAM194B</fullName>
    </submittedName>
</protein>
<gene>
    <name evidence="3" type="primary">FAM194B</name>
</gene>
<keyword evidence="2" id="KW-1185">Reference proteome</keyword>
<dbReference type="PANTHER" id="PTHR23093">
    <property type="entry name" value="SIMILAR TO CHROMOSOME 3 OPEN READING FRAME 20"/>
    <property type="match status" value="1"/>
</dbReference>
<feature type="domain" description="FAM194 C-terminal" evidence="1">
    <location>
        <begin position="136"/>
        <end position="336"/>
    </location>
</feature>
<organism evidence="2 3">
    <name type="scientific">Chrysochloris asiatica</name>
    <name type="common">Cape golden mole</name>
    <dbReference type="NCBI Taxonomy" id="185453"/>
    <lineage>
        <taxon>Eukaryota</taxon>
        <taxon>Metazoa</taxon>
        <taxon>Chordata</taxon>
        <taxon>Craniata</taxon>
        <taxon>Vertebrata</taxon>
        <taxon>Euteleostomi</taxon>
        <taxon>Mammalia</taxon>
        <taxon>Eutheria</taxon>
        <taxon>Afrotheria</taxon>
        <taxon>Chrysochloridae</taxon>
        <taxon>Chrysochlorinae</taxon>
        <taxon>Chrysochloris</taxon>
    </lineage>
</organism>
<evidence type="ECO:0000313" key="3">
    <source>
        <dbReference type="RefSeq" id="XP_006837749.1"/>
    </source>
</evidence>